<name>A0ABW8TEL1_9CLOT</name>
<dbReference type="Proteomes" id="UP001623592">
    <property type="component" value="Unassembled WGS sequence"/>
</dbReference>
<dbReference type="EMBL" id="JBJIAA010000005">
    <property type="protein sequence ID" value="MFL0250148.1"/>
    <property type="molecule type" value="Genomic_DNA"/>
</dbReference>
<comment type="caution">
    <text evidence="1">The sequence shown here is derived from an EMBL/GenBank/DDBJ whole genome shotgun (WGS) entry which is preliminary data.</text>
</comment>
<evidence type="ECO:0000313" key="1">
    <source>
        <dbReference type="EMBL" id="MFL0250148.1"/>
    </source>
</evidence>
<protein>
    <submittedName>
        <fullName evidence="1">Uncharacterized protein</fullName>
    </submittedName>
</protein>
<reference evidence="1 2" key="1">
    <citation type="submission" date="2024-11" db="EMBL/GenBank/DDBJ databases">
        <authorList>
            <person name="Heng Y.C."/>
            <person name="Lim A.C.H."/>
            <person name="Lee J.K.Y."/>
            <person name="Kittelmann S."/>
        </authorList>
    </citation>
    <scope>NUCLEOTIDE SEQUENCE [LARGE SCALE GENOMIC DNA]</scope>
    <source>
        <strain evidence="1 2">WILCCON 0114</strain>
    </source>
</reference>
<sequence>MYRENSIKYKHEKEIRDIAMLALPVVLILGKFGKVKVTVMIACVSAIGCILI</sequence>
<evidence type="ECO:0000313" key="2">
    <source>
        <dbReference type="Proteomes" id="UP001623592"/>
    </source>
</evidence>
<organism evidence="1 2">
    <name type="scientific">Clostridium neuense</name>
    <dbReference type="NCBI Taxonomy" id="1728934"/>
    <lineage>
        <taxon>Bacteria</taxon>
        <taxon>Bacillati</taxon>
        <taxon>Bacillota</taxon>
        <taxon>Clostridia</taxon>
        <taxon>Eubacteriales</taxon>
        <taxon>Clostridiaceae</taxon>
        <taxon>Clostridium</taxon>
    </lineage>
</organism>
<gene>
    <name evidence="1" type="ORF">ACJDT4_06910</name>
</gene>
<accession>A0ABW8TEL1</accession>
<keyword evidence="2" id="KW-1185">Reference proteome</keyword>
<proteinExistence type="predicted"/>